<reference evidence="1 2" key="1">
    <citation type="submission" date="2019-05" db="EMBL/GenBank/DDBJ databases">
        <title>Another draft genome of Portunus trituberculatus and its Hox gene families provides insights of decapod evolution.</title>
        <authorList>
            <person name="Jeong J.-H."/>
            <person name="Song I."/>
            <person name="Kim S."/>
            <person name="Choi T."/>
            <person name="Kim D."/>
            <person name="Ryu S."/>
            <person name="Kim W."/>
        </authorList>
    </citation>
    <scope>NUCLEOTIDE SEQUENCE [LARGE SCALE GENOMIC DNA]</scope>
    <source>
        <tissue evidence="1">Muscle</tissue>
    </source>
</reference>
<dbReference type="EMBL" id="VSRR010136516">
    <property type="protein sequence ID" value="MPD03526.1"/>
    <property type="molecule type" value="Genomic_DNA"/>
</dbReference>
<evidence type="ECO:0000313" key="1">
    <source>
        <dbReference type="EMBL" id="MPD03526.1"/>
    </source>
</evidence>
<proteinExistence type="predicted"/>
<keyword evidence="2" id="KW-1185">Reference proteome</keyword>
<protein>
    <submittedName>
        <fullName evidence="1">Uncharacterized protein</fullName>
    </submittedName>
</protein>
<sequence length="51" mass="5425">MAMKAGSVALTIVSMVGIRAVLAVHLTRLSTLGKDNKKKMCQHTYTTSASC</sequence>
<evidence type="ECO:0000313" key="2">
    <source>
        <dbReference type="Proteomes" id="UP000324222"/>
    </source>
</evidence>
<organism evidence="1 2">
    <name type="scientific">Portunus trituberculatus</name>
    <name type="common">Swimming crab</name>
    <name type="synonym">Neptunus trituberculatus</name>
    <dbReference type="NCBI Taxonomy" id="210409"/>
    <lineage>
        <taxon>Eukaryota</taxon>
        <taxon>Metazoa</taxon>
        <taxon>Ecdysozoa</taxon>
        <taxon>Arthropoda</taxon>
        <taxon>Crustacea</taxon>
        <taxon>Multicrustacea</taxon>
        <taxon>Malacostraca</taxon>
        <taxon>Eumalacostraca</taxon>
        <taxon>Eucarida</taxon>
        <taxon>Decapoda</taxon>
        <taxon>Pleocyemata</taxon>
        <taxon>Brachyura</taxon>
        <taxon>Eubrachyura</taxon>
        <taxon>Portunoidea</taxon>
        <taxon>Portunidae</taxon>
        <taxon>Portuninae</taxon>
        <taxon>Portunus</taxon>
    </lineage>
</organism>
<dbReference type="Proteomes" id="UP000324222">
    <property type="component" value="Unassembled WGS sequence"/>
</dbReference>
<accession>A0A5B7K9M0</accession>
<comment type="caution">
    <text evidence="1">The sequence shown here is derived from an EMBL/GenBank/DDBJ whole genome shotgun (WGS) entry which is preliminary data.</text>
</comment>
<name>A0A5B7K9M0_PORTR</name>
<gene>
    <name evidence="1" type="ORF">E2C01_099167</name>
</gene>
<dbReference type="AlphaFoldDB" id="A0A5B7K9M0"/>